<evidence type="ECO:0000256" key="1">
    <source>
        <dbReference type="ARBA" id="ARBA00004496"/>
    </source>
</evidence>
<keyword evidence="5" id="KW-0132">Cell division</keyword>
<dbReference type="Proteomes" id="UP000540191">
    <property type="component" value="Unassembled WGS sequence"/>
</dbReference>
<evidence type="ECO:0000313" key="10">
    <source>
        <dbReference type="Proteomes" id="UP000540191"/>
    </source>
</evidence>
<dbReference type="EMBL" id="JACHNA010000001">
    <property type="protein sequence ID" value="MBB4734815.1"/>
    <property type="molecule type" value="Genomic_DNA"/>
</dbReference>
<sequence>MSEQTTPSITELADVRFGRAAADQIGYEPSHVDAFMKRARRADQGRGELTVSDVRQARFATVAGGYDTEQVDDTLDDIEDLLAAREREQVTGERGDDEWEAMLAESIEQLRGRLERAPGERFRRPSREGAESYDVEQVDELCEQITRTLGAEPGAEGTVSADDVRRAAFASAQGDEGYEEAQVDAFLDATVDVLVRRA</sequence>
<dbReference type="PANTHER" id="PTHR35794">
    <property type="entry name" value="CELL DIVISION PROTEIN DIVIVA"/>
    <property type="match status" value="1"/>
</dbReference>
<comment type="similarity">
    <text evidence="2">Belongs to the DivIVA family.</text>
</comment>
<evidence type="ECO:0000256" key="7">
    <source>
        <dbReference type="ARBA" id="ARBA00023306"/>
    </source>
</evidence>
<evidence type="ECO:0000256" key="4">
    <source>
        <dbReference type="ARBA" id="ARBA00022490"/>
    </source>
</evidence>
<protein>
    <recommendedName>
        <fullName evidence="3">Cell wall synthesis protein Wag31</fullName>
    </recommendedName>
    <alternativeName>
        <fullName evidence="8">Antigen 84</fullName>
    </alternativeName>
</protein>
<dbReference type="NCBIfam" id="TIGR03544">
    <property type="entry name" value="DivI1A_domain"/>
    <property type="match status" value="2"/>
</dbReference>
<evidence type="ECO:0000256" key="5">
    <source>
        <dbReference type="ARBA" id="ARBA00022618"/>
    </source>
</evidence>
<keyword evidence="6" id="KW-0175">Coiled coil</keyword>
<keyword evidence="10" id="KW-1185">Reference proteome</keyword>
<dbReference type="GO" id="GO:0005737">
    <property type="term" value="C:cytoplasm"/>
    <property type="evidence" value="ECO:0007669"/>
    <property type="project" value="UniProtKB-SubCell"/>
</dbReference>
<gene>
    <name evidence="9" type="ORF">HDA30_000323</name>
</gene>
<name>A0A7W7GMG3_9MICC</name>
<dbReference type="RefSeq" id="WP_158495547.1">
    <property type="nucleotide sequence ID" value="NZ_JACHNA010000001.1"/>
</dbReference>
<keyword evidence="4" id="KW-0963">Cytoplasm</keyword>
<organism evidence="9 10">
    <name type="scientific">Micrococcus cohnii</name>
    <dbReference type="NCBI Taxonomy" id="993416"/>
    <lineage>
        <taxon>Bacteria</taxon>
        <taxon>Bacillati</taxon>
        <taxon>Actinomycetota</taxon>
        <taxon>Actinomycetes</taxon>
        <taxon>Micrococcales</taxon>
        <taxon>Micrococcaceae</taxon>
        <taxon>Micrococcus</taxon>
    </lineage>
</organism>
<dbReference type="InterPro" id="IPR019933">
    <property type="entry name" value="DivIVA_domain"/>
</dbReference>
<evidence type="ECO:0000256" key="3">
    <source>
        <dbReference type="ARBA" id="ARBA00018787"/>
    </source>
</evidence>
<dbReference type="AlphaFoldDB" id="A0A7W7GMG3"/>
<comment type="subcellular location">
    <subcellularLocation>
        <location evidence="1">Cytoplasm</location>
    </subcellularLocation>
</comment>
<evidence type="ECO:0000256" key="6">
    <source>
        <dbReference type="ARBA" id="ARBA00023054"/>
    </source>
</evidence>
<comment type="caution">
    <text evidence="9">The sequence shown here is derived from an EMBL/GenBank/DDBJ whole genome shotgun (WGS) entry which is preliminary data.</text>
</comment>
<dbReference type="PANTHER" id="PTHR35794:SF2">
    <property type="entry name" value="CELL DIVISION PROTEIN DIVIVA"/>
    <property type="match status" value="1"/>
</dbReference>
<evidence type="ECO:0000256" key="8">
    <source>
        <dbReference type="ARBA" id="ARBA00031737"/>
    </source>
</evidence>
<evidence type="ECO:0000256" key="2">
    <source>
        <dbReference type="ARBA" id="ARBA00009008"/>
    </source>
</evidence>
<keyword evidence="7" id="KW-0131">Cell cycle</keyword>
<evidence type="ECO:0000313" key="9">
    <source>
        <dbReference type="EMBL" id="MBB4734815.1"/>
    </source>
</evidence>
<reference evidence="9 10" key="1">
    <citation type="submission" date="2020-08" db="EMBL/GenBank/DDBJ databases">
        <title>Sequencing the genomes of 1000 actinobacteria strains.</title>
        <authorList>
            <person name="Klenk H.-P."/>
        </authorList>
    </citation>
    <scope>NUCLEOTIDE SEQUENCE [LARGE SCALE GENOMIC DNA]</scope>
    <source>
        <strain evidence="9 10">DSM 23974</strain>
    </source>
</reference>
<dbReference type="GO" id="GO:0051301">
    <property type="term" value="P:cell division"/>
    <property type="evidence" value="ECO:0007669"/>
    <property type="project" value="UniProtKB-KW"/>
</dbReference>
<dbReference type="Gene3D" id="6.10.250.660">
    <property type="match status" value="2"/>
</dbReference>
<accession>A0A7W7GMG3</accession>
<dbReference type="InterPro" id="IPR007793">
    <property type="entry name" value="DivIVA_fam"/>
</dbReference>
<proteinExistence type="inferred from homology"/>